<evidence type="ECO:0000313" key="2">
    <source>
        <dbReference type="Proteomes" id="UP001234297"/>
    </source>
</evidence>
<dbReference type="Proteomes" id="UP001234297">
    <property type="component" value="Chromosome 8"/>
</dbReference>
<keyword evidence="2" id="KW-1185">Reference proteome</keyword>
<proteinExistence type="predicted"/>
<reference evidence="1 2" key="1">
    <citation type="journal article" date="2022" name="Hortic Res">
        <title>A haplotype resolved chromosomal level avocado genome allows analysis of novel avocado genes.</title>
        <authorList>
            <person name="Nath O."/>
            <person name="Fletcher S.J."/>
            <person name="Hayward A."/>
            <person name="Shaw L.M."/>
            <person name="Masouleh A.K."/>
            <person name="Furtado A."/>
            <person name="Henry R.J."/>
            <person name="Mitter N."/>
        </authorList>
    </citation>
    <scope>NUCLEOTIDE SEQUENCE [LARGE SCALE GENOMIC DNA]</scope>
    <source>
        <strain evidence="2">cv. Hass</strain>
    </source>
</reference>
<sequence>MFFSFHVNDALQIFHQMGVVYKCLPNAFSYDYLVHGLCAQGRSMNAQELYGEMKSNGFVLSRKAYNSLVNCLAIGGEVDEAVWILWEMEEMKQAVDSITYQTVVDALGRQGRVEEAVRLLRQLREKELLDGQM</sequence>
<gene>
    <name evidence="1" type="ORF">MRB53_027391</name>
</gene>
<dbReference type="EMBL" id="CM056816">
    <property type="protein sequence ID" value="KAJ8634055.1"/>
    <property type="molecule type" value="Genomic_DNA"/>
</dbReference>
<accession>A0ACC2LLA5</accession>
<comment type="caution">
    <text evidence="1">The sequence shown here is derived from an EMBL/GenBank/DDBJ whole genome shotgun (WGS) entry which is preliminary data.</text>
</comment>
<protein>
    <submittedName>
        <fullName evidence="1">Uncharacterized protein</fullName>
    </submittedName>
</protein>
<evidence type="ECO:0000313" key="1">
    <source>
        <dbReference type="EMBL" id="KAJ8634055.1"/>
    </source>
</evidence>
<name>A0ACC2LLA5_PERAE</name>
<organism evidence="1 2">
    <name type="scientific">Persea americana</name>
    <name type="common">Avocado</name>
    <dbReference type="NCBI Taxonomy" id="3435"/>
    <lineage>
        <taxon>Eukaryota</taxon>
        <taxon>Viridiplantae</taxon>
        <taxon>Streptophyta</taxon>
        <taxon>Embryophyta</taxon>
        <taxon>Tracheophyta</taxon>
        <taxon>Spermatophyta</taxon>
        <taxon>Magnoliopsida</taxon>
        <taxon>Magnoliidae</taxon>
        <taxon>Laurales</taxon>
        <taxon>Lauraceae</taxon>
        <taxon>Persea</taxon>
    </lineage>
</organism>